<feature type="domain" description="Phage tail fibre protein N-terminal" evidence="1">
    <location>
        <begin position="6"/>
        <end position="149"/>
    </location>
</feature>
<reference evidence="3" key="1">
    <citation type="journal article" date="2019" name="Int. J. Syst. Evol. Microbiol.">
        <title>The Global Catalogue of Microorganisms (GCM) 10K type strain sequencing project: providing services to taxonomists for standard genome sequencing and annotation.</title>
        <authorList>
            <consortium name="The Broad Institute Genomics Platform"/>
            <consortium name="The Broad Institute Genome Sequencing Center for Infectious Disease"/>
            <person name="Wu L."/>
            <person name="Ma J."/>
        </authorList>
    </citation>
    <scope>NUCLEOTIDE SEQUENCE [LARGE SCALE GENOMIC DNA]</scope>
    <source>
        <strain evidence="3">CCUG 50353</strain>
    </source>
</reference>
<organism evidence="2 3">
    <name type="scientific">Chryseomicrobium palamuruense</name>
    <dbReference type="NCBI Taxonomy" id="682973"/>
    <lineage>
        <taxon>Bacteria</taxon>
        <taxon>Bacillati</taxon>
        <taxon>Bacillota</taxon>
        <taxon>Bacilli</taxon>
        <taxon>Bacillales</taxon>
        <taxon>Caryophanaceae</taxon>
        <taxon>Chryseomicrobium</taxon>
    </lineage>
</organism>
<dbReference type="InterPro" id="IPR022225">
    <property type="entry name" value="Phage_tail_fibre_N"/>
</dbReference>
<name>A0ABV8UVE9_9BACL</name>
<comment type="caution">
    <text evidence="2">The sequence shown here is derived from an EMBL/GenBank/DDBJ whole genome shotgun (WGS) entry which is preliminary data.</text>
</comment>
<sequence length="593" mass="63741">MAEFKQLIITQKGQALMAKMIAGTGNVQFTKINVSDATYTDAQLPTLTALTGVKQTTSISRVIRTNSVAIQVEGAVTNTALTTGYYMRTIGLYALDPQEGEILYAVTIASVAGYMPPYNGLTVSGAFFKLVTTVSNSNNVTLNVDPGAVATIGDIQELNNKIADLQAYVGYTETDIVGIEADFAARTVKRIAGAVNRTAGAMFNDIQAFGGRRRCIVNNAGKVLAYYGEAGYTETGALLQAITISTTTYPVGEKVQVMVEQPKFYYKVVPLKLDKVVGGKGFHLRKARYYVSDTKRDGFKLHPAFISNNVKKNFIYMSAFEASLFDVSAGINLGNDEQIADFTPTTGDMLSSVANVRPMSGQVQDLTRAKTRILAQNRGTGWQQAYGATVAATQLLFAVEYASFNSQSAIGFGVSKTDDGVNNMAELTGGTSTLGNASGAITNANGFNVVSYRGEENFWMNIWSWVDGLNIYAYGEHSLYVADNGFADNISAAPYKDAGITIAKASGYISAFGYNEEFDWLFFPSETTGNSSVPVGDYLYQNNTASSWLVALLGGSWTHSSYGGAFCWLVSNSSTSRIRSVGGRLVYVPSEVA</sequence>
<dbReference type="Proteomes" id="UP001595733">
    <property type="component" value="Unassembled WGS sequence"/>
</dbReference>
<accession>A0ABV8UVE9</accession>
<evidence type="ECO:0000259" key="1">
    <source>
        <dbReference type="Pfam" id="PF12571"/>
    </source>
</evidence>
<gene>
    <name evidence="2" type="ORF">ACFO0S_09585</name>
</gene>
<dbReference type="RefSeq" id="WP_378141759.1">
    <property type="nucleotide sequence ID" value="NZ_JBHSEF010000023.1"/>
</dbReference>
<keyword evidence="3" id="KW-1185">Reference proteome</keyword>
<proteinExistence type="predicted"/>
<evidence type="ECO:0000313" key="3">
    <source>
        <dbReference type="Proteomes" id="UP001595733"/>
    </source>
</evidence>
<protein>
    <submittedName>
        <fullName evidence="2">Phage tail protein</fullName>
    </submittedName>
</protein>
<dbReference type="EMBL" id="JBHSEF010000023">
    <property type="protein sequence ID" value="MFC4355297.1"/>
    <property type="molecule type" value="Genomic_DNA"/>
</dbReference>
<evidence type="ECO:0000313" key="2">
    <source>
        <dbReference type="EMBL" id="MFC4355297.1"/>
    </source>
</evidence>
<dbReference type="Pfam" id="PF12571">
    <property type="entry name" value="Phage_tail_fib"/>
    <property type="match status" value="1"/>
</dbReference>